<protein>
    <submittedName>
        <fullName evidence="2">Uncharacterized protein</fullName>
    </submittedName>
</protein>
<name>A0A7S2SKQ0_9STRA</name>
<gene>
    <name evidence="2" type="ORF">EANT1437_LOCUS15912</name>
</gene>
<dbReference type="InterPro" id="IPR050126">
    <property type="entry name" value="Ap4A_hydrolase"/>
</dbReference>
<dbReference type="GO" id="GO:0000298">
    <property type="term" value="F:endopolyphosphatase activity"/>
    <property type="evidence" value="ECO:0007669"/>
    <property type="project" value="TreeGrafter"/>
</dbReference>
<evidence type="ECO:0000313" key="2">
    <source>
        <dbReference type="EMBL" id="CAD9702846.1"/>
    </source>
</evidence>
<proteinExistence type="predicted"/>
<accession>A0A7S2SKQ0</accession>
<dbReference type="GO" id="GO:0006798">
    <property type="term" value="P:polyphosphate catabolic process"/>
    <property type="evidence" value="ECO:0007669"/>
    <property type="project" value="TreeGrafter"/>
</dbReference>
<feature type="compositionally biased region" description="Polar residues" evidence="1">
    <location>
        <begin position="1"/>
        <end position="11"/>
    </location>
</feature>
<feature type="region of interest" description="Disordered" evidence="1">
    <location>
        <begin position="1"/>
        <end position="31"/>
    </location>
</feature>
<dbReference type="GO" id="GO:0016791">
    <property type="term" value="F:phosphatase activity"/>
    <property type="evidence" value="ECO:0007669"/>
    <property type="project" value="TreeGrafter"/>
</dbReference>
<dbReference type="GO" id="GO:0005737">
    <property type="term" value="C:cytoplasm"/>
    <property type="evidence" value="ECO:0007669"/>
    <property type="project" value="TreeGrafter"/>
</dbReference>
<reference evidence="2" key="1">
    <citation type="submission" date="2021-01" db="EMBL/GenBank/DDBJ databases">
        <authorList>
            <person name="Corre E."/>
            <person name="Pelletier E."/>
            <person name="Niang G."/>
            <person name="Scheremetjew M."/>
            <person name="Finn R."/>
            <person name="Kale V."/>
            <person name="Holt S."/>
            <person name="Cochrane G."/>
            <person name="Meng A."/>
            <person name="Brown T."/>
            <person name="Cohen L."/>
        </authorList>
    </citation>
    <scope>NUCLEOTIDE SEQUENCE</scope>
    <source>
        <strain evidence="2">CCMP1452</strain>
    </source>
</reference>
<dbReference type="InterPro" id="IPR029052">
    <property type="entry name" value="Metallo-depent_PP-like"/>
</dbReference>
<organism evidence="2">
    <name type="scientific">Eucampia antarctica</name>
    <dbReference type="NCBI Taxonomy" id="49252"/>
    <lineage>
        <taxon>Eukaryota</taxon>
        <taxon>Sar</taxon>
        <taxon>Stramenopiles</taxon>
        <taxon>Ochrophyta</taxon>
        <taxon>Bacillariophyta</taxon>
        <taxon>Mediophyceae</taxon>
        <taxon>Biddulphiophycidae</taxon>
        <taxon>Hemiaulales</taxon>
        <taxon>Hemiaulaceae</taxon>
        <taxon>Eucampia</taxon>
    </lineage>
</organism>
<dbReference type="Gene3D" id="3.60.21.10">
    <property type="match status" value="1"/>
</dbReference>
<dbReference type="AlphaFoldDB" id="A0A7S2SKQ0"/>
<dbReference type="EMBL" id="HBHI01030925">
    <property type="protein sequence ID" value="CAD9702846.1"/>
    <property type="molecule type" value="Transcribed_RNA"/>
</dbReference>
<sequence length="118" mass="13459">MRNVQKHTSPLHSKHQNHPHDSHYTVTNQNEQAENKNISIMSWASQWKGPQRVIFGHDAKRGLQLYYFPSSNKKEKKDIMVAGLDTGACYGKKLTGIMLPSQTLVHVPSQKIYCSIDK</sequence>
<evidence type="ECO:0000256" key="1">
    <source>
        <dbReference type="SAM" id="MobiDB-lite"/>
    </source>
</evidence>
<dbReference type="PANTHER" id="PTHR42850">
    <property type="entry name" value="METALLOPHOSPHOESTERASE"/>
    <property type="match status" value="1"/>
</dbReference>
<dbReference type="PANTHER" id="PTHR42850:SF4">
    <property type="entry name" value="ZINC-DEPENDENT ENDOPOLYPHOSPHATASE"/>
    <property type="match status" value="1"/>
</dbReference>